<comment type="caution">
    <text evidence="2">The sequence shown here is derived from an EMBL/GenBank/DDBJ whole genome shotgun (WGS) entry which is preliminary data.</text>
</comment>
<dbReference type="EMBL" id="MAXA01000227">
    <property type="protein sequence ID" value="OHV26376.1"/>
    <property type="molecule type" value="Genomic_DNA"/>
</dbReference>
<organism evidence="2 3">
    <name type="scientific">Parafrankia soli</name>
    <dbReference type="NCBI Taxonomy" id="2599596"/>
    <lineage>
        <taxon>Bacteria</taxon>
        <taxon>Bacillati</taxon>
        <taxon>Actinomycetota</taxon>
        <taxon>Actinomycetes</taxon>
        <taxon>Frankiales</taxon>
        <taxon>Frankiaceae</taxon>
        <taxon>Parafrankia</taxon>
    </lineage>
</organism>
<protein>
    <recommendedName>
        <fullName evidence="1">Double-GTPase 2 domain-containing protein</fullName>
    </recommendedName>
</protein>
<dbReference type="RefSeq" id="WP_071065129.1">
    <property type="nucleotide sequence ID" value="NZ_MAXA01000227.1"/>
</dbReference>
<dbReference type="AlphaFoldDB" id="A0A1S1PYH5"/>
<feature type="domain" description="Double-GTPase 2" evidence="1">
    <location>
        <begin position="96"/>
        <end position="296"/>
    </location>
</feature>
<evidence type="ECO:0000313" key="2">
    <source>
        <dbReference type="EMBL" id="OHV26376.1"/>
    </source>
</evidence>
<sequence>MSRKLVCPYCYQQFGEREIWFRCSGRPGPTGKSCSSQRDERLAKRMGFTGQLPPAFSADGRKLSTVHSDCRAETNYRLCPECHSQLPVHFGKIENRLIALVGAKESGKTVFMTVLLHELMHSVGIRFDASVLGADDETRDSFRKRYEAPLYDNHQLAAPTQRSTTPMSRRPLVFTFTARGRGLGRPRQERTVLSFFDTAGEDLNSADSVEQNVRYLASAAGIILLLDPLTMRGARGQADPDAPRPHEQGLDSPVSVLGRITELLQRALGTKPSQLIGTPIAVAFSKMDALTRGLPEESPLRRSQPVGSRFDAADSRDVHDHVRALLDEWEGSSIDQTLRHNYSRYRYFGLSALGAAPTADRRVATGVVQPYRVADPFLWLLSEFGAIPRTKG</sequence>
<keyword evidence="3" id="KW-1185">Reference proteome</keyword>
<gene>
    <name evidence="2" type="ORF">BBK14_21345</name>
</gene>
<dbReference type="OrthoDB" id="143162at2"/>
<evidence type="ECO:0000313" key="3">
    <source>
        <dbReference type="Proteomes" id="UP000179769"/>
    </source>
</evidence>
<proteinExistence type="predicted"/>
<dbReference type="InterPro" id="IPR045528">
    <property type="entry name" value="DO-GTPase2"/>
</dbReference>
<dbReference type="SUPFAM" id="SSF52540">
    <property type="entry name" value="P-loop containing nucleoside triphosphate hydrolases"/>
    <property type="match status" value="1"/>
</dbReference>
<name>A0A1S1PYH5_9ACTN</name>
<dbReference type="Pfam" id="PF19993">
    <property type="entry name" value="DO-GTPase2"/>
    <property type="match status" value="1"/>
</dbReference>
<evidence type="ECO:0000259" key="1">
    <source>
        <dbReference type="Pfam" id="PF19993"/>
    </source>
</evidence>
<dbReference type="Proteomes" id="UP000179769">
    <property type="component" value="Unassembled WGS sequence"/>
</dbReference>
<accession>A0A1S1PYH5</accession>
<dbReference type="InterPro" id="IPR027417">
    <property type="entry name" value="P-loop_NTPase"/>
</dbReference>
<reference evidence="3" key="1">
    <citation type="submission" date="2016-07" db="EMBL/GenBank/DDBJ databases">
        <title>Frankia sp. NRRL B-16219 Genome sequencing.</title>
        <authorList>
            <person name="Ghodhbane-Gtari F."/>
            <person name="Swanson E."/>
            <person name="Gueddou A."/>
            <person name="Louati M."/>
            <person name="Nouioui I."/>
            <person name="Hezbri K."/>
            <person name="Abebe-Akele F."/>
            <person name="Simpson S."/>
            <person name="Morris K."/>
            <person name="Thomas K."/>
            <person name="Gtari M."/>
            <person name="Tisa L.S."/>
        </authorList>
    </citation>
    <scope>NUCLEOTIDE SEQUENCE [LARGE SCALE GENOMIC DNA]</scope>
    <source>
        <strain evidence="3">NRRL B-16219</strain>
    </source>
</reference>